<dbReference type="Gene3D" id="2.40.50.100">
    <property type="match status" value="1"/>
</dbReference>
<feature type="compositionally biased region" description="Basic and acidic residues" evidence="10">
    <location>
        <begin position="2575"/>
        <end position="2584"/>
    </location>
</feature>
<feature type="region of interest" description="Disordered" evidence="10">
    <location>
        <begin position="1508"/>
        <end position="1532"/>
    </location>
</feature>
<feature type="domain" description="Nudix hydrolase" evidence="12">
    <location>
        <begin position="1319"/>
        <end position="1457"/>
    </location>
</feature>
<dbReference type="PROSITE" id="PS51462">
    <property type="entry name" value="NUDIX"/>
    <property type="match status" value="1"/>
</dbReference>
<feature type="compositionally biased region" description="Low complexity" evidence="10">
    <location>
        <begin position="3019"/>
        <end position="3035"/>
    </location>
</feature>
<feature type="compositionally biased region" description="Low complexity" evidence="10">
    <location>
        <begin position="222"/>
        <end position="231"/>
    </location>
</feature>
<dbReference type="GO" id="GO:0003676">
    <property type="term" value="F:nucleic acid binding"/>
    <property type="evidence" value="ECO:0007669"/>
    <property type="project" value="InterPro"/>
</dbReference>
<feature type="region of interest" description="Disordered" evidence="10">
    <location>
        <begin position="2782"/>
        <end position="2845"/>
    </location>
</feature>
<feature type="region of interest" description="Disordered" evidence="10">
    <location>
        <begin position="3834"/>
        <end position="3900"/>
    </location>
</feature>
<feature type="region of interest" description="Disordered" evidence="10">
    <location>
        <begin position="246"/>
        <end position="300"/>
    </location>
</feature>
<dbReference type="InterPro" id="IPR000086">
    <property type="entry name" value="NUDIX_hydrolase_dom"/>
</dbReference>
<dbReference type="EC" id="3.1.30.1" evidence="3"/>
<feature type="region of interest" description="Disordered" evidence="10">
    <location>
        <begin position="1215"/>
        <end position="1235"/>
    </location>
</feature>
<proteinExistence type="inferred from homology"/>
<dbReference type="EMBL" id="BKCJ010000001">
    <property type="protein sequence ID" value="GEU28079.1"/>
    <property type="molecule type" value="Genomic_DNA"/>
</dbReference>
<dbReference type="GO" id="GO:0046872">
    <property type="term" value="F:metal ion binding"/>
    <property type="evidence" value="ECO:0007669"/>
    <property type="project" value="UniProtKB-KW"/>
</dbReference>
<dbReference type="PANTHER" id="PTHR30386:SF28">
    <property type="entry name" value="EXPORTED PROTEIN"/>
    <property type="match status" value="1"/>
</dbReference>
<name>A0A699GDL7_TANCI</name>
<feature type="region of interest" description="Disordered" evidence="10">
    <location>
        <begin position="563"/>
        <end position="594"/>
    </location>
</feature>
<evidence type="ECO:0000256" key="9">
    <source>
        <dbReference type="ARBA" id="ARBA00023180"/>
    </source>
</evidence>
<keyword evidence="11" id="KW-0732">Signal</keyword>
<dbReference type="SUPFAM" id="SSF48537">
    <property type="entry name" value="Phospholipase C/P1 nuclease"/>
    <property type="match status" value="1"/>
</dbReference>
<organism evidence="13">
    <name type="scientific">Tanacetum cinerariifolium</name>
    <name type="common">Dalmatian daisy</name>
    <name type="synonym">Chrysanthemum cinerariifolium</name>
    <dbReference type="NCBI Taxonomy" id="118510"/>
    <lineage>
        <taxon>Eukaryota</taxon>
        <taxon>Viridiplantae</taxon>
        <taxon>Streptophyta</taxon>
        <taxon>Embryophyta</taxon>
        <taxon>Tracheophyta</taxon>
        <taxon>Spermatophyta</taxon>
        <taxon>Magnoliopsida</taxon>
        <taxon>eudicotyledons</taxon>
        <taxon>Gunneridae</taxon>
        <taxon>Pentapetalae</taxon>
        <taxon>asterids</taxon>
        <taxon>campanulids</taxon>
        <taxon>Asterales</taxon>
        <taxon>Asteraceae</taxon>
        <taxon>Asteroideae</taxon>
        <taxon>Anthemideae</taxon>
        <taxon>Anthemidinae</taxon>
        <taxon>Tanacetum</taxon>
    </lineage>
</organism>
<feature type="compositionally biased region" description="Basic residues" evidence="10">
    <location>
        <begin position="200"/>
        <end position="210"/>
    </location>
</feature>
<dbReference type="InterPro" id="IPR050739">
    <property type="entry name" value="MFP"/>
</dbReference>
<dbReference type="PANTHER" id="PTHR30386">
    <property type="entry name" value="MEMBRANE FUSION SUBUNIT OF EMRAB-TOLC MULTIDRUG EFFLUX PUMP"/>
    <property type="match status" value="1"/>
</dbReference>
<feature type="compositionally biased region" description="Basic and acidic residues" evidence="10">
    <location>
        <begin position="4338"/>
        <end position="4353"/>
    </location>
</feature>
<dbReference type="CDD" id="cd24157">
    <property type="entry name" value="NUDIX_GDPMK"/>
    <property type="match status" value="1"/>
</dbReference>
<evidence type="ECO:0000256" key="11">
    <source>
        <dbReference type="SAM" id="SignalP"/>
    </source>
</evidence>
<feature type="region of interest" description="Disordered" evidence="10">
    <location>
        <begin position="664"/>
        <end position="713"/>
    </location>
</feature>
<feature type="compositionally biased region" description="Basic and acidic residues" evidence="10">
    <location>
        <begin position="3949"/>
        <end position="3969"/>
    </location>
</feature>
<dbReference type="GO" id="GO:0006308">
    <property type="term" value="P:DNA catabolic process"/>
    <property type="evidence" value="ECO:0007669"/>
    <property type="project" value="InterPro"/>
</dbReference>
<dbReference type="InterPro" id="IPR003154">
    <property type="entry name" value="S1/P1nuclease"/>
</dbReference>
<evidence type="ECO:0000256" key="7">
    <source>
        <dbReference type="ARBA" id="ARBA00022801"/>
    </source>
</evidence>
<dbReference type="NCBIfam" id="TIGR00052">
    <property type="entry name" value="nudix-type nucleoside diphosphatase, YffH/AdpP family"/>
    <property type="match status" value="1"/>
</dbReference>
<feature type="region of interest" description="Disordered" evidence="10">
    <location>
        <begin position="42"/>
        <end position="231"/>
    </location>
</feature>
<feature type="signal peptide" evidence="11">
    <location>
        <begin position="1"/>
        <end position="19"/>
    </location>
</feature>
<feature type="chain" id="PRO_5025405106" description="Aspergillus nuclease S1" evidence="11">
    <location>
        <begin position="20"/>
        <end position="5368"/>
    </location>
</feature>
<dbReference type="SUPFAM" id="SSF55811">
    <property type="entry name" value="Nudix"/>
    <property type="match status" value="1"/>
</dbReference>
<evidence type="ECO:0000256" key="2">
    <source>
        <dbReference type="ARBA" id="ARBA00009547"/>
    </source>
</evidence>
<feature type="region of interest" description="Disordered" evidence="10">
    <location>
        <begin position="3755"/>
        <end position="3785"/>
    </location>
</feature>
<keyword evidence="4" id="KW-0540">Nuclease</keyword>
<feature type="compositionally biased region" description="Low complexity" evidence="10">
    <location>
        <begin position="3091"/>
        <end position="3100"/>
    </location>
</feature>
<feature type="compositionally biased region" description="Basic and acidic residues" evidence="10">
    <location>
        <begin position="4287"/>
        <end position="4305"/>
    </location>
</feature>
<feature type="compositionally biased region" description="Low complexity" evidence="10">
    <location>
        <begin position="3765"/>
        <end position="3778"/>
    </location>
</feature>
<comment type="caution">
    <text evidence="13">The sequence shown here is derived from an EMBL/GenBank/DDBJ whole genome shotgun (WGS) entry which is preliminary data.</text>
</comment>
<feature type="compositionally biased region" description="Gly residues" evidence="10">
    <location>
        <begin position="2110"/>
        <end position="2133"/>
    </location>
</feature>
<feature type="region of interest" description="Disordered" evidence="10">
    <location>
        <begin position="2104"/>
        <end position="2134"/>
    </location>
</feature>
<sequence>MRRILLSVLVPALLASAGAARAEFSIPGFELVQTAPVETTLRNADLRDPRVRQGGGAARGGRQAGRQDPLPARPEGRGPVRASHHRAFEGDAQPGVAHHGLQQADRQRHHSRQVPGRRRQASLYRQPELRLALVRAYPRNGRAHHRCQNRGRSAGRVQPGLARPGPDRQGRQGPGDEQESGGGRLPPGCLPAGQPEQVQHGRRGRFRKRLAQAAGGRQDRSAGAAAGLRAGELWPQRHASVLCRDRQRGARGRQPGSEDQAAGLELEPGTTGPGLPEKPGRAAQRGNPRGDAADGQLGGRLYGPVAQFRSRDAQRENGRTPGRHPGADLDVAVRAAAQHHQAVSETGQGQSRMKNIAVIVALSGAFVSFNAQAWGNDGHRAVGAIADQLIQGSSAEQHVRALLLPGESLEKIASWADCVKGTYCGPQSDEMKSYVAANPKHSEYHYTDVPFQLPHYHDHGVGTAEVDIVQTARQCIAVLQGKGDSVTNPHDFTPRQALLILTHLAGDIAQPLHVGAGFVGKDGGFVVPTQAQLDTGAAFDARGGNNLLLDDVKLTATSDQLIPAAPHEEVPPAGSASSAGSTGAPPRAPQTTRPFHSYWDTTVVNYAFRRIGARTPGQFAKLVIAGNPTVAVATGDLSTWPYQWADQSLAVSKLAYADVKVGAETKQTSKSTGGDPIATRRHPPPSVTIRDSPASLAGEGIEPQLRPRQRRLRPQLRVGDADHVALAQPRPAYQIALVALEQRIERAVADHRLHARRDALRQLLAFGVAAHEKIARQLVVDEQRLLNRHAWIFVLAFFQLARGFVERAQIKIEAVRVQHREQAGVAAAFHDRNAGRLEDLDVGPALAQSRAQLRQVAHGFDARVAGLVGGADKQQAVAEQAAVDGQAHRQELPFQLRRRGAHEHIDPSCRRFHLVQHARRRHGVRGALQVEGAEAGTRFFQRRAQHRPFVVVAAVHAFAGERISQCCWRANRHGAGAGKREACRQQQAPGAAQSIGVRVLHKMGRGSKHAVCHAGARMRSLFFTTSPGQHDLDTQAAIGRQQRLVGIRMDDDGAHAGQGRDAERRRGVELFGRRQHHRFLRRAGNRPLDARFLVVARAQSLLRMQAAHAHEIHVGADLRDGVQRIGAHGHDRVFKKPPADQDDFHQRVRNQFHRDAGTMGDHRAAQRGRQLARQLHGSGAAVEEHDLPGRDHGRRRAGDGRLGVARDVLALGEVAHGRRRRQRGRQRQRAAVHAQQQAVGGQLAQVAADRVFGDGQFLAQRFGDDAPVVPQAGAAMLDDRIRIHQVETLSDDWFVLKKTTFDYLRADGTWQRQSRETYDRGHGATILLYHLAQRTVVLVRQFRYPAYVEGHPGFLIEAPAGLLDQASPEERIKAEVEEETGYRIGAVRKIFEAFMSPGSVTERLHFFVGEYDPASRPGAGGGLAEEGEDIEVLELPIEQAMAMMASGEIADAKTIMLLHRRNRLPHLRLVPPGGQVRAAGLRPAAQRHRRPQGRHQRRLQILGRHEALEPGLDRAKPGRLPARPARRGAGDQHAFLGHRRRAADCRPAGVFAHCALTEIVADFNVKQCSCSRGQGPHHPQGEHEVSHPPGLSFTRLFRPHAAVRCAMGLSLLWCCAMSSAADSATPRLWEAVRGGDRPAHLYVLGATHWGLPVEYDDYFTHTVLPAFDQATTLHFEGAGNREPEPYPVCEASVLDSEGRQIVEQLREVAYALELNVTAELHRRGLAAGVDDGMDELVRTSMAKFHRDHFDEFQLLENYNSNLLMWNNFSKENEPDGGAPRLPAAAAAAAAESATQLRPAVANYLAARKPAVIVRDLDSRHGARRAYCSAGKHRIAMLQSIFAQQHSDTVSVGQQVPRWTADFIKVLHQQPLAPDASMMQLAPIDRQIVCQRTAEWLAEVEAYAPGGIDFLVVGARHLHNLDNRYAHCAGLLEGLAAAGFVVRAVTGAPAERAQESTAARSPADASKAIGGAGAPNVAEVFHQTGPGSYTSTVNGVTTSVVCTTPFSASFSLGISTTGKLVDANTGLSFALPQHCTTTINDTVNHTVLRCNSDDNKCTITNTKTGDSKQVSMEADDSGLEQLAETEGNDIGDLFADNASWDNDGDWSASGDDGGYGGDEGGGGGGGGDGGGDGDGLMDANLIRTEVLASRQASLHGEVVLINPVSHLLLVGVAGAIVLALLLGLFFAEYTRHTLVPGVTEPREGLSKLYAPQAGVAAEVLVTEGQRVQRGQVLLRANAEHRNAAGGDVQQAVDNGARRRLDTLHEELGDTMRLSDEDIRSNQEALATLRRSHANLLLQQQAQTLQLNSADEMLAKFRSLRAAGFVSELQLAQQLASQLDQQMRLDALRKDIISAEGDIARLSREQVSLPLKRRVARTQLERSIASVQGELSQIDGDHRWSVVAPADGVVGAVTVVPGQSLNAGTALLSIIPEHARLQVKLYAPSKALGFLHIGSAVNVRVEAFPFQKFGMAVGHISSIADAPTPANEFTSNTTAMPKPLQNQEPLFAIAVELEHDYLMAYGRKEFLRTGMQLDGDVQLDRRKLIRMRARLPGDDRQLSWLPDRHQRAAQAIHRVAQRRDTGPVDRHRGRAGPDVASAAAGARRNRQPANALHPALGHQPFRRAQKCPQPYRGPARSRRGRTALHIGGVVRSLYRRGAGAGAGLCVQAQGARARPATGAPDRQGGGAQARPAASAGAGSGSGNHRAAAAHAQPHVVQPAMDVQRDDPHVAPAHRLLRAAPRGRHRQPLQFGTYHRAHAHPGAGIGDVAGSVAVRRFALGALQRRAPGEPGVDRQAGAGADLFPGNGAGRAQHQVVQPRAWPPRQLGQPAGERDQRRPGAAKAQPQFFRRVVAAVVGRARRHPPPQQPGGPIGRLQDAQHPDRTPGRYRAGGAGGKARHADPGRARRPHAGAGQGLLPVQRQRATGAAQCQPGDRAGHVRGHRRRVGAGQDHDDEADAGHPQAGHGPGHAGRPAAAKNRHAQAGPRMARAVRATGQRSCGNHRHADGLSHPGGRYGNGTVGRPAAARAAGARIVQASAHPVSRRGHQPPGPGQRSGDRGIAGRARHHPHHDCPPAANDRDCRPRDPGGKRPHAGRPAPAAGGSRPRRPGARPCTLNATPPSAALSAALPDLRPAAAAGAGGPSAGGAAALPVASQRMERGRCALHRRRAGATRPVAALRDGFRQPARDRSGQRSGATAAMKQLLPAASLVPFDAWRALQARTVWRRPDSGVALHDYAYFIPLAGDHDAAWQGADGGARSFLAERYGGAGLVFNGGGARCGLLDDLQVKGIGRNCLAGSATGFWHSYGGETVANGVREAIWSELLHVALPFGAARVHGVLDTNTRVPAFGGDGAATSVPRGLTLREAALRPAHFMRAVYFSRADIRTHGLVPDNERTAAAIGMLEAALRHHGLGIATAGGACYLGTALEQLFERYGAQSAAALAKRIVHGTLNASNLCLDGRWIDFGTISAISDYGRIAIGKSGEDIWDHGRIAKVAIEWVYYLQRFLAPSRAAAIPSGSDLYRTFLGTFDARLEIEFLKLTGLPESLLMPVSPSLRSTLYRCLRQIASAGNQTPFKLFQPCMTATVAMPGRMGRYHLNTILGRAALTADEAHTDAALQADLDDHALRARFVEAYWSLRRACRAGAHTPQARAHLPLFVALNALRVNRGLPQLYRHALDADIAQRIGHGDDLQQYVDALVMHGQTVLAEPRAGRIGLDGWSAQRGAGDLALTLEHGGQLGASRLPAEILIGMLTDDAVSPADKHKRSDAAVSGASGARSGISVPGDLAGHARRPHPVLLRCGRQERRVCRLGAPAAGDRSAPAGGRSDGNGAVAAWRRRPAVGDRPGGTARPCARGAGRPARPGIRRRARSALLPPQAGPPYRQGDRTRYAPGIFPARGGHRDGRFRRHRLGHQPRQHDHGDHVRHHLDQRAWQAAHHRQVHAFDLDLHGREKAEHQAAEERVHGTPVPEHHGRQGQVAGAGRHVAQEEAALHDRQVGAREGAQHARHQHGGVTLARHVDAGGIGRMRVLAAGAQAQAEAGVVQQPVHQRHQRERQVHQHRVAADQVRIHPADERHAANRLSPRQHHVEQARLADVGGAAALLEDVLRHHEGQAAHGDVDGDAGDELVALLRDGHATAAETKALARILPSRPMSITPERSANRPAMPAKISTGALRTVDTKMLPIWRSSKVISLVQCSLLQVQHLDDDRGIEVFHRTAEQDDQALDEDEGLGRDVLLFQRQVETALDQRAEQHGRQEDAHRVLAAHQRDRDADKTGAAHEVERQVVGGTHDGVDRTETGQRARDQHDDDDHLADADARVVGGVLVHAGGAQLEAPRRAGGHHAVDHQRDDGQEKADVERRLAQDREPLVQTRQLGGGREHAAGGILFAGRDQVFDDHKVHQRRGDEVEHDGGDHDMAAALRLQVAGQERPQGAEQRRADHAGRYQRPRGQRAVEGQHGQRQSQAAQVHLAFGADVEQARLHGDRHRQAGEDEGGRVKQRVAQAFRIDDGAVDQDRHRFGGAFAQQVDHQGGHQQRRQQQADAGGIEFFNFQFAGDASAAHDEDAVGQRPHFFQFDRHQQDGHARIAQREQLAVDALDGADIDTAGGLTHQHQGRLRQHFARDHHLLLVAAREQSDTQVVVVGTDVEVLHQRRAAGCDGLEVEQAPATFELVLVAEDGVVHDREVFHDAVAQAVFRNVGDAQVAEGARQAVRVGATLARQVLAQEFQLARRGQAHARQDFHQLALAVAGHAGNGHDLARAQREADIGQQAYGLVVLQLQAFHVQHRRARIVGAARQVVDDLAAHHHVGQVFLGGAGRGHGADHAPAAHHGDGVGDVEDFLQLVGNQDDGLALFLEQAQDLEQRRGFLRRQHGRGLVEDQDVGAAVDLLEDFHALLRAHRQVVDHGQRIDVEPIARADLAQLRFHGRALGLELEAALAAQHDVIEHGHVLDQHEVLVHHADAHGDGFLAVADVAHLAIEQDLPAVGAVVSVQDAHQGRFAGAVLAHQAVDRTLGDGEADVRVRLDSSEVLGDAAKFYCWLHSRRAGSARTDVDHLDLAIDDVLARAQHALLDLGGDQLAVGRVQRPIHAAFLEALGGDAGLPGTVLHLREGVVHGVVHALDHRGQDGAGVQRVLVRIDADGQLAFFLGRLQRTHARTAGHREHHVDAAVELRARQFAALGRVVPGGGSGAHHVRDDLDFRIDRFRALRVTAREGADQGDVDAADEAQFFRLGRHGAGHADQVRAFFFLERDRVDVGALRHAVDQHEMHFREFLGDLLHGGLLGKADRGDQVEVFAGEAAQHLFGLGIARGLHLDEIDAGFLLETRCAFKSGLVERFVELAARVIHDGQFWGRCGRAGSQAQGCNRQTKLFKFHE</sequence>
<keyword evidence="7" id="KW-0378">Hydrolase</keyword>
<protein>
    <recommendedName>
        <fullName evidence="3">Aspergillus nuclease S1</fullName>
        <ecNumber evidence="3">3.1.30.1</ecNumber>
    </recommendedName>
</protein>
<feature type="compositionally biased region" description="Low complexity" evidence="10">
    <location>
        <begin position="571"/>
        <end position="585"/>
    </location>
</feature>
<feature type="region of interest" description="Disordered" evidence="10">
    <location>
        <begin position="4423"/>
        <end position="4459"/>
    </location>
</feature>
<dbReference type="GO" id="GO:0016818">
    <property type="term" value="F:hydrolase activity, acting on acid anhydrides, in phosphorus-containing anhydrides"/>
    <property type="evidence" value="ECO:0007669"/>
    <property type="project" value="InterPro"/>
</dbReference>
<evidence type="ECO:0000256" key="6">
    <source>
        <dbReference type="ARBA" id="ARBA00022759"/>
    </source>
</evidence>
<feature type="compositionally biased region" description="Gly residues" evidence="10">
    <location>
        <begin position="53"/>
        <end position="63"/>
    </location>
</feature>
<keyword evidence="9" id="KW-0325">Glycoprotein</keyword>
<feature type="compositionally biased region" description="Basic residues" evidence="10">
    <location>
        <begin position="107"/>
        <end position="120"/>
    </location>
</feature>
<feature type="region of interest" description="Disordered" evidence="10">
    <location>
        <begin position="1178"/>
        <end position="1198"/>
    </location>
</feature>
<evidence type="ECO:0000256" key="3">
    <source>
        <dbReference type="ARBA" id="ARBA00012562"/>
    </source>
</evidence>
<feature type="compositionally biased region" description="Low complexity" evidence="10">
    <location>
        <begin position="2686"/>
        <end position="2709"/>
    </location>
</feature>
<keyword evidence="8" id="KW-1015">Disulfide bond</keyword>
<keyword evidence="5" id="KW-0479">Metal-binding</keyword>
<dbReference type="Pfam" id="PF02265">
    <property type="entry name" value="S1-P1_nuclease"/>
    <property type="match status" value="1"/>
</dbReference>
<feature type="region of interest" description="Disordered" evidence="10">
    <location>
        <begin position="2575"/>
        <end position="2604"/>
    </location>
</feature>
<evidence type="ECO:0000256" key="4">
    <source>
        <dbReference type="ARBA" id="ARBA00022722"/>
    </source>
</evidence>
<comment type="catalytic activity">
    <reaction evidence="1">
        <text>Endonucleolytic cleavage to 5'-phosphomononucleotide and 5'-phosphooligonucleotide end-products.</text>
        <dbReference type="EC" id="3.1.30.1"/>
    </reaction>
</comment>
<feature type="compositionally biased region" description="Low complexity" evidence="10">
    <location>
        <begin position="2590"/>
        <end position="2600"/>
    </location>
</feature>
<evidence type="ECO:0000256" key="8">
    <source>
        <dbReference type="ARBA" id="ARBA00023157"/>
    </source>
</evidence>
<dbReference type="GO" id="GO:0004521">
    <property type="term" value="F:RNA endonuclease activity"/>
    <property type="evidence" value="ECO:0007669"/>
    <property type="project" value="UniProtKB-ARBA"/>
</dbReference>
<dbReference type="PRINTS" id="PR01490">
    <property type="entry name" value="RTXTOXIND"/>
</dbReference>
<dbReference type="InterPro" id="IPR015797">
    <property type="entry name" value="NUDIX_hydrolase-like_dom_sf"/>
</dbReference>
<reference evidence="13" key="1">
    <citation type="journal article" date="2019" name="Sci. Rep.">
        <title>Draft genome of Tanacetum cinerariifolium, the natural source of mosquito coil.</title>
        <authorList>
            <person name="Yamashiro T."/>
            <person name="Shiraishi A."/>
            <person name="Satake H."/>
            <person name="Nakayama K."/>
        </authorList>
    </citation>
    <scope>NUCLEOTIDE SEQUENCE</scope>
</reference>
<feature type="compositionally biased region" description="Basic and acidic residues" evidence="10">
    <location>
        <begin position="1182"/>
        <end position="1198"/>
    </location>
</feature>
<dbReference type="Gene3D" id="1.10.575.10">
    <property type="entry name" value="P1 Nuclease"/>
    <property type="match status" value="1"/>
</dbReference>
<feature type="region of interest" description="Disordered" evidence="10">
    <location>
        <begin position="2672"/>
        <end position="2709"/>
    </location>
</feature>
<evidence type="ECO:0000256" key="10">
    <source>
        <dbReference type="SAM" id="MobiDB-lite"/>
    </source>
</evidence>
<dbReference type="InterPro" id="IPR008947">
    <property type="entry name" value="PLipase_C/P1_nuclease_dom_sf"/>
</dbReference>
<evidence type="ECO:0000256" key="1">
    <source>
        <dbReference type="ARBA" id="ARBA00000245"/>
    </source>
</evidence>
<evidence type="ECO:0000259" key="12">
    <source>
        <dbReference type="PROSITE" id="PS51462"/>
    </source>
</evidence>
<feature type="region of interest" description="Disordered" evidence="10">
    <location>
        <begin position="4263"/>
        <end position="4305"/>
    </location>
</feature>
<feature type="compositionally biased region" description="Low complexity" evidence="10">
    <location>
        <begin position="2956"/>
        <end position="2973"/>
    </location>
</feature>
<feature type="region of interest" description="Disordered" evidence="10">
    <location>
        <begin position="3949"/>
        <end position="3975"/>
    </location>
</feature>
<feature type="compositionally biased region" description="Basic and acidic residues" evidence="10">
    <location>
        <begin position="4263"/>
        <end position="4279"/>
    </location>
</feature>
<dbReference type="Gene3D" id="3.90.79.10">
    <property type="entry name" value="Nucleoside Triphosphate Pyrophosphohydrolase"/>
    <property type="match status" value="1"/>
</dbReference>
<evidence type="ECO:0000313" key="13">
    <source>
        <dbReference type="EMBL" id="GEU28079.1"/>
    </source>
</evidence>
<comment type="similarity">
    <text evidence="2">Belongs to the nuclease type I family.</text>
</comment>
<dbReference type="InterPro" id="IPR004385">
    <property type="entry name" value="NDP_pyrophosphatase"/>
</dbReference>
<gene>
    <name evidence="13" type="ORF">Tci_000057</name>
</gene>
<dbReference type="GO" id="GO:0000014">
    <property type="term" value="F:single-stranded DNA endodeoxyribonuclease activity"/>
    <property type="evidence" value="ECO:0007669"/>
    <property type="project" value="UniProtKB-ARBA"/>
</dbReference>
<feature type="compositionally biased region" description="Basic and acidic residues" evidence="10">
    <location>
        <begin position="3074"/>
        <end position="3085"/>
    </location>
</feature>
<keyword evidence="6" id="KW-0255">Endonuclease</keyword>
<evidence type="ECO:0000256" key="5">
    <source>
        <dbReference type="ARBA" id="ARBA00022723"/>
    </source>
</evidence>
<accession>A0A699GDL7</accession>
<feature type="region of interest" description="Disordered" evidence="10">
    <location>
        <begin position="2857"/>
        <end position="3115"/>
    </location>
</feature>
<feature type="compositionally biased region" description="Basic residues" evidence="10">
    <location>
        <begin position="1217"/>
        <end position="1230"/>
    </location>
</feature>
<feature type="compositionally biased region" description="Low complexity" evidence="10">
    <location>
        <begin position="3843"/>
        <end position="3859"/>
    </location>
</feature>
<feature type="region of interest" description="Disordered" evidence="10">
    <location>
        <begin position="4329"/>
        <end position="4353"/>
    </location>
</feature>